<protein>
    <recommendedName>
        <fullName evidence="4">DUF1351 domain-containing protein</fullName>
    </recommendedName>
</protein>
<name>A0ABQ0VCB1_ENTMU</name>
<keyword evidence="3" id="KW-1185">Reference proteome</keyword>
<organism evidence="2 3">
    <name type="scientific">Enterococcus mundtii</name>
    <dbReference type="NCBI Taxonomy" id="53346"/>
    <lineage>
        <taxon>Bacteria</taxon>
        <taxon>Bacillati</taxon>
        <taxon>Bacillota</taxon>
        <taxon>Bacilli</taxon>
        <taxon>Lactobacillales</taxon>
        <taxon>Enterococcaceae</taxon>
        <taxon>Enterococcus</taxon>
    </lineage>
</organism>
<evidence type="ECO:0000313" key="2">
    <source>
        <dbReference type="EMBL" id="GEL80089.1"/>
    </source>
</evidence>
<evidence type="ECO:0000313" key="3">
    <source>
        <dbReference type="Proteomes" id="UP000321175"/>
    </source>
</evidence>
<keyword evidence="1" id="KW-0175">Coiled coil</keyword>
<dbReference type="Proteomes" id="UP000321175">
    <property type="component" value="Unassembled WGS sequence"/>
</dbReference>
<comment type="caution">
    <text evidence="2">The sequence shown here is derived from an EMBL/GenBank/DDBJ whole genome shotgun (WGS) entry which is preliminary data.</text>
</comment>
<dbReference type="EMBL" id="BJWA01000007">
    <property type="protein sequence ID" value="GEL80089.1"/>
    <property type="molecule type" value="Genomic_DNA"/>
</dbReference>
<reference evidence="2 3" key="1">
    <citation type="submission" date="2019-07" db="EMBL/GenBank/DDBJ databases">
        <title>Whole genome shotgun sequence of Enterococcus mundtii NBRC 100490.</title>
        <authorList>
            <person name="Hosoyama A."/>
            <person name="Uohara A."/>
            <person name="Ohji S."/>
            <person name="Ichikawa N."/>
        </authorList>
    </citation>
    <scope>NUCLEOTIDE SEQUENCE [LARGE SCALE GENOMIC DNA]</scope>
    <source>
        <strain evidence="2 3">NBRC 100490</strain>
    </source>
</reference>
<accession>A0ABQ0VCB1</accession>
<dbReference type="GeneID" id="60999705"/>
<feature type="coiled-coil region" evidence="1">
    <location>
        <begin position="216"/>
        <end position="250"/>
    </location>
</feature>
<sequence>MKNEVALKNELNFSVDFKQSEITVANKEEFEKAIKAYANKYENLIIDPNNVADAKNVRVEINKVKKGLDEKRKEIKKSFNLPLSQFETWVKEQQKEIEKVLAPIDQGIKELEEIEQQKRRQVIEQLVKEMCETHNVDFEEIEIHNSWWEPSGSFTKSNKPTKKTIEAISFSLNQIAERKRQLENDIVIVSNYAQAVGLEPESWTVQVKNGGTPTQLIQMMDEAIREKNAKQEYEEAMSKLEKEELKVSESGTSFNPETGEVVSENLFEDEFPFDPDDPFPDIPAKENTILVKLSGPKHLLIQARQYILGLGIKMEDVGD</sequence>
<feature type="coiled-coil region" evidence="1">
    <location>
        <begin position="27"/>
        <end position="74"/>
    </location>
</feature>
<dbReference type="RefSeq" id="WP_071866796.1">
    <property type="nucleotide sequence ID" value="NZ_BJWA01000007.1"/>
</dbReference>
<evidence type="ECO:0000256" key="1">
    <source>
        <dbReference type="SAM" id="Coils"/>
    </source>
</evidence>
<gene>
    <name evidence="2" type="ORF">EMU01_12330</name>
</gene>
<dbReference type="InterPro" id="IPR009785">
    <property type="entry name" value="Prophage_Lj928_Orf309"/>
</dbReference>
<dbReference type="Pfam" id="PF07083">
    <property type="entry name" value="DUF1351"/>
    <property type="match status" value="1"/>
</dbReference>
<proteinExistence type="predicted"/>
<evidence type="ECO:0008006" key="4">
    <source>
        <dbReference type="Google" id="ProtNLM"/>
    </source>
</evidence>